<feature type="signal peptide" evidence="1">
    <location>
        <begin position="1"/>
        <end position="22"/>
    </location>
</feature>
<dbReference type="PROSITE" id="PS51257">
    <property type="entry name" value="PROKAR_LIPOPROTEIN"/>
    <property type="match status" value="1"/>
</dbReference>
<evidence type="ECO:0000313" key="3">
    <source>
        <dbReference type="Proteomes" id="UP000184447"/>
    </source>
</evidence>
<evidence type="ECO:0000256" key="1">
    <source>
        <dbReference type="SAM" id="SignalP"/>
    </source>
</evidence>
<reference evidence="2 3" key="1">
    <citation type="submission" date="2016-11" db="EMBL/GenBank/DDBJ databases">
        <authorList>
            <person name="Jaros S."/>
            <person name="Januszkiewicz K."/>
            <person name="Wedrychowicz H."/>
        </authorList>
    </citation>
    <scope>NUCLEOTIDE SEQUENCE [LARGE SCALE GENOMIC DNA]</scope>
    <source>
        <strain evidence="2 3">DSM 8605</strain>
    </source>
</reference>
<keyword evidence="3" id="KW-1185">Reference proteome</keyword>
<organism evidence="2 3">
    <name type="scientific">Clostridium grantii DSM 8605</name>
    <dbReference type="NCBI Taxonomy" id="1121316"/>
    <lineage>
        <taxon>Bacteria</taxon>
        <taxon>Bacillati</taxon>
        <taxon>Bacillota</taxon>
        <taxon>Clostridia</taxon>
        <taxon>Eubacteriales</taxon>
        <taxon>Clostridiaceae</taxon>
        <taxon>Clostridium</taxon>
    </lineage>
</organism>
<gene>
    <name evidence="2" type="ORF">SAMN02745207_02956</name>
</gene>
<dbReference type="AlphaFoldDB" id="A0A1M5WK84"/>
<sequence length="39" mass="4277">MKKKKVALLLLAFVLLFTAALSGCGKNKNNESNVAEKQR</sequence>
<proteinExistence type="predicted"/>
<feature type="chain" id="PRO_5039540296" evidence="1">
    <location>
        <begin position="23"/>
        <end position="39"/>
    </location>
</feature>
<dbReference type="EMBL" id="FQXM01000018">
    <property type="protein sequence ID" value="SHH87956.1"/>
    <property type="molecule type" value="Genomic_DNA"/>
</dbReference>
<accession>A0A1M5WK84</accession>
<name>A0A1M5WK84_9CLOT</name>
<evidence type="ECO:0000313" key="2">
    <source>
        <dbReference type="EMBL" id="SHH87956.1"/>
    </source>
</evidence>
<dbReference type="Proteomes" id="UP000184447">
    <property type="component" value="Unassembled WGS sequence"/>
</dbReference>
<protein>
    <submittedName>
        <fullName evidence="2">Uncharacterized protein</fullName>
    </submittedName>
</protein>
<dbReference type="STRING" id="1121316.SAMN02745207_02956"/>
<keyword evidence="1" id="KW-0732">Signal</keyword>